<comment type="caution">
    <text evidence="3">The sequence shown here is derived from an EMBL/GenBank/DDBJ whole genome shotgun (WGS) entry which is preliminary data.</text>
</comment>
<organism evidence="3">
    <name type="scientific">Mycobacterium xenopi 4042</name>
    <dbReference type="NCBI Taxonomy" id="1299334"/>
    <lineage>
        <taxon>Bacteria</taxon>
        <taxon>Bacillati</taxon>
        <taxon>Actinomycetota</taxon>
        <taxon>Actinomycetes</taxon>
        <taxon>Mycobacteriales</taxon>
        <taxon>Mycobacteriaceae</taxon>
        <taxon>Mycobacterium</taxon>
    </lineage>
</organism>
<evidence type="ECO:0000256" key="1">
    <source>
        <dbReference type="SAM" id="MobiDB-lite"/>
    </source>
</evidence>
<feature type="region of interest" description="Disordered" evidence="1">
    <location>
        <begin position="328"/>
        <end position="352"/>
    </location>
</feature>
<sequence>MCASGVGPNDHGLSLDLRLRGQFPVYEQTPAFHRSRAGSSRTHAASIRMANWKAGSKSATSASTSIRSAGGSAAITRGVCATARAAAAYRKAPNCSRRDSDGVLYYMGIFQFDDELVHFAQRETSAGERWQFEGELLYPIDSGHEPGKIIDVEHDLKFRDELRVIRSGTFTIHRGDRSTSTIDVTPLCDFWPGLAGYMEVNGYASGYWRGTDFIDGYTVDTGDLAVIRPVSMLSETLCEVRMDGKVGHGLVEMVFMGAYPVTGTRVGNRGAVDRRRTTAGAGTRCAKDDSRRRLGTHRQLATSRGRLFHRDIPVRRCRIERSVECWPGVSPSSRPRDTSRLRPAPTVPDHAATGRLTVPVPTVRWIDADGTALGTPYFVMDRIDDVVTVSDVPPYQQAGIFADTDDEGRAALWNGCLDIIAKVHAIDPDRYRLGFLALSQFGSTPPQRLANFLRYALNWASGDAPLHPVFTRALDWLDAHLYTRSGSRCAGAIVGCPMCSTVATSRRSPRSTGRSPMWEIPPATSRGC</sequence>
<accession>X8EXV1</accession>
<dbReference type="GO" id="GO:0016740">
    <property type="term" value="F:transferase activity"/>
    <property type="evidence" value="ECO:0007669"/>
    <property type="project" value="UniProtKB-KW"/>
</dbReference>
<dbReference type="Pfam" id="PF01636">
    <property type="entry name" value="APH"/>
    <property type="match status" value="1"/>
</dbReference>
<dbReference type="InterPro" id="IPR011009">
    <property type="entry name" value="Kinase-like_dom_sf"/>
</dbReference>
<name>X8EXV1_MYCXE</name>
<dbReference type="Gene3D" id="3.90.1200.10">
    <property type="match status" value="1"/>
</dbReference>
<dbReference type="InterPro" id="IPR002575">
    <property type="entry name" value="Aminoglycoside_PTrfase"/>
</dbReference>
<feature type="region of interest" description="Disordered" evidence="1">
    <location>
        <begin position="504"/>
        <end position="528"/>
    </location>
</feature>
<feature type="domain" description="Aminoglycoside phosphotransferase" evidence="2">
    <location>
        <begin position="349"/>
        <end position="483"/>
    </location>
</feature>
<protein>
    <submittedName>
        <fullName evidence="3">Phosphotransferase enzyme family protein</fullName>
    </submittedName>
</protein>
<feature type="compositionally biased region" description="Low complexity" evidence="1">
    <location>
        <begin position="504"/>
        <end position="516"/>
    </location>
</feature>
<dbReference type="EMBL" id="JAOB01000003">
    <property type="protein sequence ID" value="EUA84981.1"/>
    <property type="molecule type" value="Genomic_DNA"/>
</dbReference>
<dbReference type="SUPFAM" id="SSF56112">
    <property type="entry name" value="Protein kinase-like (PK-like)"/>
    <property type="match status" value="1"/>
</dbReference>
<dbReference type="Gene3D" id="3.30.200.20">
    <property type="entry name" value="Phosphorylase Kinase, domain 1"/>
    <property type="match status" value="1"/>
</dbReference>
<keyword evidence="3" id="KW-0808">Transferase</keyword>
<reference evidence="3" key="1">
    <citation type="submission" date="2014-01" db="EMBL/GenBank/DDBJ databases">
        <authorList>
            <person name="Brown-Elliot B."/>
            <person name="Wallace R."/>
            <person name="Lenaerts A."/>
            <person name="Ordway D."/>
            <person name="DeGroote M.A."/>
            <person name="Parker T."/>
            <person name="Sizemore C."/>
            <person name="Tallon L.J."/>
            <person name="Sadzewicz L.K."/>
            <person name="Sengamalay N."/>
            <person name="Fraser C.M."/>
            <person name="Hine E."/>
            <person name="Shefchek K.A."/>
            <person name="Das S.P."/>
            <person name="Tettelin H."/>
        </authorList>
    </citation>
    <scope>NUCLEOTIDE SEQUENCE [LARGE SCALE GENOMIC DNA]</scope>
    <source>
        <strain evidence="3">4042</strain>
    </source>
</reference>
<proteinExistence type="predicted"/>
<dbReference type="PATRIC" id="fig|1299334.3.peg.47"/>
<evidence type="ECO:0000313" key="3">
    <source>
        <dbReference type="EMBL" id="EUA84981.1"/>
    </source>
</evidence>
<evidence type="ECO:0000259" key="2">
    <source>
        <dbReference type="Pfam" id="PF01636"/>
    </source>
</evidence>
<gene>
    <name evidence="3" type="ORF">I553_8409</name>
</gene>
<dbReference type="AlphaFoldDB" id="X8EXV1"/>